<name>A0ABX1TNS6_9GAMM</name>
<dbReference type="InterPro" id="IPR024983">
    <property type="entry name" value="CHAT_dom"/>
</dbReference>
<feature type="region of interest" description="Disordered" evidence="1">
    <location>
        <begin position="991"/>
        <end position="1012"/>
    </location>
</feature>
<keyword evidence="4" id="KW-1185">Reference proteome</keyword>
<dbReference type="Proteomes" id="UP000760480">
    <property type="component" value="Unassembled WGS sequence"/>
</dbReference>
<organism evidence="3 4">
    <name type="scientific">Candidatus Competibacter phosphatis</name>
    <dbReference type="NCBI Taxonomy" id="221280"/>
    <lineage>
        <taxon>Bacteria</taxon>
        <taxon>Pseudomonadati</taxon>
        <taxon>Pseudomonadota</taxon>
        <taxon>Gammaproteobacteria</taxon>
        <taxon>Candidatus Competibacteraceae</taxon>
        <taxon>Candidatus Competibacter</taxon>
    </lineage>
</organism>
<evidence type="ECO:0000313" key="4">
    <source>
        <dbReference type="Proteomes" id="UP000760480"/>
    </source>
</evidence>
<dbReference type="SUPFAM" id="SSF48452">
    <property type="entry name" value="TPR-like"/>
    <property type="match status" value="1"/>
</dbReference>
<feature type="domain" description="CHAT" evidence="2">
    <location>
        <begin position="138"/>
        <end position="372"/>
    </location>
</feature>
<dbReference type="Gene3D" id="1.25.40.10">
    <property type="entry name" value="Tetratricopeptide repeat domain"/>
    <property type="match status" value="1"/>
</dbReference>
<dbReference type="InterPro" id="IPR027417">
    <property type="entry name" value="P-loop_NTPase"/>
</dbReference>
<dbReference type="EMBL" id="SPMZ01000040">
    <property type="protein sequence ID" value="NMQ20209.1"/>
    <property type="molecule type" value="Genomic_DNA"/>
</dbReference>
<sequence length="1012" mass="111096">MRHRWRWTRSNPPQFWTPLNKPESHNPPPAKELDKAMTTLFRIEPDRLCLRCEQAGLDEFRPLTPADESRFRGWLQGYHDSLRGYGDEPARLRLGRELYAWLDGDAGWLARSRATALVPWIVDFRGPRDPDGLTRLFLQLPWELLADDRGHLAADLALRYAPVRRLGEPAQPEAPSPCRLSLVFMAAAPRDQRRLNYEAEETAILNATAKTGLDLTVEESGALEWLAARVAEEAPVDVLHLSCHGKGGAKPALCLETDEGATDLASVEHLIGELSTHRPRLLFLSACHTAEGAETGDGTGIVDSLALALLRAGMPAVMGWDGQVSDAEAMEFAAHLYQQLSRKADLQAALAEARFALLNRPGADPLARSRDWHLARLFLGPTGGGPLVKGDRARHRKGIEGGHKEFLDAKGQQVPVAGRFEFVGRRRPLQDALRELRQRNHAGVLIHGMGRQGKSSLAARVADRLHHHEPVVVFGRYDAPAILEAFRRSIGGREVRDIIDAYRDRVRQHPDELADGLRELLEGPCRELVRDGHGRVVSQPVLLVLDDLERILCDPGSTGLHRVQPELVPVLRAVVEAFAKADGDSRLLITSRFQFALPQDDRDLADSLFALHLPPMGAVESRQQAARKTRPASQAKTAAPDEARTQRCIKLAQGNPGLQDRLFSLSLEDPAACDQALTAMEHYLAGQLPDQETVRTFLENLAIDHSLALLKSGERELLRVMTLFELPVPLAVLEALAEALALDAGEPCGVRLFGLGLWDVYPDVVRYAEPAAAINALVRPVAGTLTDSEIQALAGVALPELLACWGGADSGRRPYPANHELARLAVLTDQALGLDVTAEPAIRWLGDQFRYRDAAQLARQVMACLDRHQVEIPLALLRVAGEAYVQVGDTPAARGAYQRALARLDALLAQGQTPDTEDHAYLLAVHGRLLNQDGDPDRALDFLEQAKQLLSTNPRFQREHSIVLGDIARIKVSKGEVDEALKLHQEIADGVPSLGRPARAGGDAGRHRADQG</sequence>
<dbReference type="Pfam" id="PF12770">
    <property type="entry name" value="CHAT"/>
    <property type="match status" value="1"/>
</dbReference>
<dbReference type="Gene3D" id="3.40.50.300">
    <property type="entry name" value="P-loop containing nucleotide triphosphate hydrolases"/>
    <property type="match status" value="1"/>
</dbReference>
<feature type="region of interest" description="Disordered" evidence="1">
    <location>
        <begin position="623"/>
        <end position="644"/>
    </location>
</feature>
<evidence type="ECO:0000313" key="3">
    <source>
        <dbReference type="EMBL" id="NMQ20209.1"/>
    </source>
</evidence>
<evidence type="ECO:0000256" key="1">
    <source>
        <dbReference type="SAM" id="MobiDB-lite"/>
    </source>
</evidence>
<evidence type="ECO:0000259" key="2">
    <source>
        <dbReference type="Pfam" id="PF12770"/>
    </source>
</evidence>
<dbReference type="SUPFAM" id="SSF52540">
    <property type="entry name" value="P-loop containing nucleoside triphosphate hydrolases"/>
    <property type="match status" value="1"/>
</dbReference>
<dbReference type="RefSeq" id="WP_169249471.1">
    <property type="nucleotide sequence ID" value="NZ_SPMZ01000040.1"/>
</dbReference>
<comment type="caution">
    <text evidence="3">The sequence shown here is derived from an EMBL/GenBank/DDBJ whole genome shotgun (WGS) entry which is preliminary data.</text>
</comment>
<proteinExistence type="predicted"/>
<gene>
    <name evidence="3" type="ORF">E4P82_13970</name>
</gene>
<accession>A0ABX1TNS6</accession>
<dbReference type="InterPro" id="IPR011990">
    <property type="entry name" value="TPR-like_helical_dom_sf"/>
</dbReference>
<reference evidence="3 4" key="1">
    <citation type="submission" date="2019-03" db="EMBL/GenBank/DDBJ databases">
        <title>Metabolic reconstructions from genomes of highly enriched 'Candidatus Accumulibacter' and 'Candidatus Competibacter' bioreactor populations.</title>
        <authorList>
            <person name="Annavajhala M.K."/>
            <person name="Welles L."/>
            <person name="Abbas B."/>
            <person name="Sorokin D."/>
            <person name="Park H."/>
            <person name="Van Loosdrecht M."/>
            <person name="Chandran K."/>
        </authorList>
    </citation>
    <scope>NUCLEOTIDE SEQUENCE [LARGE SCALE GENOMIC DNA]</scope>
    <source>
        <strain evidence="3 4">SBR_G</strain>
    </source>
</reference>
<protein>
    <submittedName>
        <fullName evidence="3">CHAT domain-containing protein</fullName>
    </submittedName>
</protein>